<dbReference type="SMART" id="SM00966">
    <property type="entry name" value="SpoVT_AbrB"/>
    <property type="match status" value="1"/>
</dbReference>
<evidence type="ECO:0000313" key="2">
    <source>
        <dbReference type="EMBL" id="KPQ13666.1"/>
    </source>
</evidence>
<evidence type="ECO:0000259" key="1">
    <source>
        <dbReference type="SMART" id="SM00966"/>
    </source>
</evidence>
<evidence type="ECO:0000313" key="3">
    <source>
        <dbReference type="Proteomes" id="UP000050421"/>
    </source>
</evidence>
<gene>
    <name evidence="2" type="ORF">HLUCCX10_12370</name>
</gene>
<dbReference type="SUPFAM" id="SSF89447">
    <property type="entry name" value="AbrB/MazE/MraZ-like"/>
    <property type="match status" value="1"/>
</dbReference>
<dbReference type="InterPro" id="IPR007159">
    <property type="entry name" value="SpoVT-AbrB_dom"/>
</dbReference>
<protein>
    <submittedName>
        <fullName evidence="2">Toxin-antitoxin system MazE family antidote component</fullName>
    </submittedName>
</protein>
<dbReference type="PATRIC" id="fig|1305737.6.peg.3111"/>
<dbReference type="InterPro" id="IPR037914">
    <property type="entry name" value="SpoVT-AbrB_sf"/>
</dbReference>
<organism evidence="2 3">
    <name type="scientific">Algoriphagus marincola HL-49</name>
    <dbReference type="NCBI Taxonomy" id="1305737"/>
    <lineage>
        <taxon>Bacteria</taxon>
        <taxon>Pseudomonadati</taxon>
        <taxon>Bacteroidota</taxon>
        <taxon>Cytophagia</taxon>
        <taxon>Cytophagales</taxon>
        <taxon>Cyclobacteriaceae</taxon>
        <taxon>Algoriphagus</taxon>
    </lineage>
</organism>
<comment type="caution">
    <text evidence="2">The sequence shown here is derived from an EMBL/GenBank/DDBJ whole genome shotgun (WGS) entry which is preliminary data.</text>
</comment>
<proteinExistence type="predicted"/>
<name>A0A0N8KFB4_9BACT</name>
<dbReference type="GO" id="GO:0003677">
    <property type="term" value="F:DNA binding"/>
    <property type="evidence" value="ECO:0007669"/>
    <property type="project" value="InterPro"/>
</dbReference>
<dbReference type="Pfam" id="PF04014">
    <property type="entry name" value="MazE_antitoxin"/>
    <property type="match status" value="1"/>
</dbReference>
<accession>A0A0N8KFB4</accession>
<dbReference type="EMBL" id="LJXT01000083">
    <property type="protein sequence ID" value="KPQ13666.1"/>
    <property type="molecule type" value="Genomic_DNA"/>
</dbReference>
<dbReference type="OrthoDB" id="9795766at2"/>
<dbReference type="STRING" id="1305737.GCA_000526355_01639"/>
<dbReference type="Proteomes" id="UP000050421">
    <property type="component" value="Unassembled WGS sequence"/>
</dbReference>
<dbReference type="AlphaFoldDB" id="A0A0N8KFB4"/>
<reference evidence="2 3" key="1">
    <citation type="submission" date="2015-09" db="EMBL/GenBank/DDBJ databases">
        <title>Identification and resolution of microdiversity through metagenomic sequencing of parallel consortia.</title>
        <authorList>
            <person name="Nelson W.C."/>
            <person name="Romine M.F."/>
            <person name="Lindemann S.R."/>
        </authorList>
    </citation>
    <scope>NUCLEOTIDE SEQUENCE [LARGE SCALE GENOMIC DNA]</scope>
    <source>
        <strain evidence="2">HL-49</strain>
    </source>
</reference>
<sequence>MKKTLITVGNSKALIIPAELIKKYGLDVIEIKETEKGLLITPLERTDEFQEELKRLRRYKEEIYDKMAFEANEKEIQTYYNNPDNDISDIDLDIIE</sequence>
<feature type="domain" description="SpoVT-AbrB" evidence="1">
    <location>
        <begin position="6"/>
        <end position="48"/>
    </location>
</feature>
<dbReference type="Gene3D" id="2.10.260.10">
    <property type="match status" value="1"/>
</dbReference>